<dbReference type="GeneID" id="115627040"/>
<organism evidence="10 13">
    <name type="scientific">Drosophila lebanonensis</name>
    <name type="common">Fruit fly</name>
    <name type="synonym">Scaptodrosophila lebanonensis</name>
    <dbReference type="NCBI Taxonomy" id="7225"/>
    <lineage>
        <taxon>Eukaryota</taxon>
        <taxon>Metazoa</taxon>
        <taxon>Ecdysozoa</taxon>
        <taxon>Arthropoda</taxon>
        <taxon>Hexapoda</taxon>
        <taxon>Insecta</taxon>
        <taxon>Pterygota</taxon>
        <taxon>Neoptera</taxon>
        <taxon>Endopterygota</taxon>
        <taxon>Diptera</taxon>
        <taxon>Brachycera</taxon>
        <taxon>Muscomorpha</taxon>
        <taxon>Ephydroidea</taxon>
        <taxon>Drosophilidae</taxon>
        <taxon>Scaptodrosophila</taxon>
    </lineage>
</organism>
<name>A0A6J2TQW8_DROLE</name>
<evidence type="ECO:0000313" key="11">
    <source>
        <dbReference type="RefSeq" id="XP_030378432.1"/>
    </source>
</evidence>
<evidence type="ECO:0000313" key="13">
    <source>
        <dbReference type="RefSeq" id="XP_030378434.1"/>
    </source>
</evidence>
<feature type="transmembrane region" description="Helical" evidence="7">
    <location>
        <begin position="226"/>
        <end position="246"/>
    </location>
</feature>
<evidence type="ECO:0000256" key="4">
    <source>
        <dbReference type="ARBA" id="ARBA00022989"/>
    </source>
</evidence>
<dbReference type="RefSeq" id="XP_030378434.1">
    <property type="nucleotide sequence ID" value="XM_030522574.1"/>
</dbReference>
<keyword evidence="3 7" id="KW-0812">Transmembrane</keyword>
<dbReference type="GO" id="GO:0000822">
    <property type="term" value="F:inositol hexakisphosphate binding"/>
    <property type="evidence" value="ECO:0007669"/>
    <property type="project" value="TreeGrafter"/>
</dbReference>
<dbReference type="GO" id="GO:0005794">
    <property type="term" value="C:Golgi apparatus"/>
    <property type="evidence" value="ECO:0007669"/>
    <property type="project" value="TreeGrafter"/>
</dbReference>
<evidence type="ECO:0000256" key="6">
    <source>
        <dbReference type="SAM" id="Coils"/>
    </source>
</evidence>
<keyword evidence="6" id="KW-0175">Coiled coil</keyword>
<evidence type="ECO:0000259" key="8">
    <source>
        <dbReference type="PROSITE" id="PS51380"/>
    </source>
</evidence>
<reference evidence="11 12" key="1">
    <citation type="submission" date="2025-04" db="UniProtKB">
        <authorList>
            <consortium name="RefSeq"/>
        </authorList>
    </citation>
    <scope>IDENTIFICATION</scope>
    <source>
        <strain evidence="11 12">11010-0011.00</strain>
        <tissue evidence="11 12">Whole body</tissue>
    </source>
</reference>
<dbReference type="PROSITE" id="PS51380">
    <property type="entry name" value="EXS"/>
    <property type="match status" value="1"/>
</dbReference>
<proteinExistence type="inferred from homology"/>
<dbReference type="PANTHER" id="PTHR10783">
    <property type="entry name" value="XENOTROPIC AND POLYTROPIC RETROVIRUS RECEPTOR 1-RELATED"/>
    <property type="match status" value="1"/>
</dbReference>
<dbReference type="AlphaFoldDB" id="A0A6J2TQW8"/>
<evidence type="ECO:0000256" key="1">
    <source>
        <dbReference type="ARBA" id="ARBA00004141"/>
    </source>
</evidence>
<gene>
    <name evidence="11 12 13" type="primary">LOC115627040</name>
</gene>
<feature type="domain" description="EXS" evidence="8">
    <location>
        <begin position="420"/>
        <end position="624"/>
    </location>
</feature>
<dbReference type="CDD" id="cd14477">
    <property type="entry name" value="SPX_XPR1_like"/>
    <property type="match status" value="1"/>
</dbReference>
<evidence type="ECO:0000313" key="12">
    <source>
        <dbReference type="RefSeq" id="XP_030378433.1"/>
    </source>
</evidence>
<evidence type="ECO:0000256" key="2">
    <source>
        <dbReference type="ARBA" id="ARBA00009665"/>
    </source>
</evidence>
<keyword evidence="10" id="KW-1185">Reference proteome</keyword>
<keyword evidence="11 12" id="KW-0675">Receptor</keyword>
<dbReference type="OrthoDB" id="9970435at2759"/>
<dbReference type="Pfam" id="PF03105">
    <property type="entry name" value="SPX"/>
    <property type="match status" value="3"/>
</dbReference>
<keyword evidence="5 7" id="KW-0472">Membrane</keyword>
<evidence type="ECO:0000313" key="10">
    <source>
        <dbReference type="Proteomes" id="UP000504634"/>
    </source>
</evidence>
<dbReference type="Pfam" id="PF03124">
    <property type="entry name" value="EXS"/>
    <property type="match status" value="1"/>
</dbReference>
<comment type="subcellular location">
    <subcellularLocation>
        <location evidence="1">Membrane</location>
        <topology evidence="1">Multi-pass membrane protein</topology>
    </subcellularLocation>
</comment>
<dbReference type="GO" id="GO:0005886">
    <property type="term" value="C:plasma membrane"/>
    <property type="evidence" value="ECO:0007669"/>
    <property type="project" value="TreeGrafter"/>
</dbReference>
<dbReference type="RefSeq" id="XP_030378432.1">
    <property type="nucleotide sequence ID" value="XM_030522572.1"/>
</dbReference>
<dbReference type="Proteomes" id="UP000504634">
    <property type="component" value="Unplaced"/>
</dbReference>
<dbReference type="GO" id="GO:0016036">
    <property type="term" value="P:cellular response to phosphate starvation"/>
    <property type="evidence" value="ECO:0007669"/>
    <property type="project" value="TreeGrafter"/>
</dbReference>
<comment type="similarity">
    <text evidence="2">Belongs to the SYG1 (TC 2.A.94) family.</text>
</comment>
<feature type="transmembrane region" description="Helical" evidence="7">
    <location>
        <begin position="305"/>
        <end position="325"/>
    </location>
</feature>
<feature type="coiled-coil region" evidence="6">
    <location>
        <begin position="70"/>
        <end position="97"/>
    </location>
</feature>
<dbReference type="InterPro" id="IPR004331">
    <property type="entry name" value="SPX_dom"/>
</dbReference>
<evidence type="ECO:0000256" key="3">
    <source>
        <dbReference type="ARBA" id="ARBA00022692"/>
    </source>
</evidence>
<protein>
    <submittedName>
        <fullName evidence="11 12">Xenotropic and polytropic retrovirus receptor 1</fullName>
    </submittedName>
</protein>
<dbReference type="InterPro" id="IPR004342">
    <property type="entry name" value="EXS_C"/>
</dbReference>
<dbReference type="GO" id="GO:0006817">
    <property type="term" value="P:phosphate ion transport"/>
    <property type="evidence" value="ECO:0007669"/>
    <property type="project" value="TreeGrafter"/>
</dbReference>
<keyword evidence="4 7" id="KW-1133">Transmembrane helix</keyword>
<feature type="transmembrane region" description="Helical" evidence="7">
    <location>
        <begin position="266"/>
        <end position="284"/>
    </location>
</feature>
<dbReference type="RefSeq" id="XP_030378433.1">
    <property type="nucleotide sequence ID" value="XM_030522573.1"/>
</dbReference>
<accession>A0A6J2TQW8</accession>
<feature type="domain" description="SPX" evidence="9">
    <location>
        <begin position="1"/>
        <end position="168"/>
    </location>
</feature>
<dbReference type="PROSITE" id="PS51382">
    <property type="entry name" value="SPX"/>
    <property type="match status" value="1"/>
</dbReference>
<feature type="transmembrane region" description="Helical" evidence="7">
    <location>
        <begin position="331"/>
        <end position="350"/>
    </location>
</feature>
<sequence length="675" mass="78340">MKFAEHLSAHITPEWRKQYINYEEMKAMLYQAGEEAPSVESVEDEVLKRHFANFDENFFHYCDKELKKINTFYSEKLAEATRKFANLNAELKTCIEESERSAKKSKGHKQHPALPDRKARELKLAFSEFYLSLILLQNYQNLNHTGFRKILKKHDKLLRVDTGAKWRQEYVESSHFFINKDIDNIINETETTVTGELEGGDRQRAMKRLRVPPLGEQQSPWTTFKVGLFSGSFIVLGIVVVLSAIFHDITGDNLKVTFRLYRGPLLIIEFIFLIGVNIYGWRSSGVNHVLIFELDPRNHLSEQHLMELAAIFGVVWTLSMLSFLYSASLSIPAFINPLTLTLIMVAFLVNPFHVLHHDARFWLLRITGRCVSAPFFHVGFADFWLGDQLNSLATAILDFEYLICFYFTNGNWSEATDASICMEKDFIIRPIVNCLPAWFRFAQCLRRYRDTREAFPHLVNAGKYSTTFMVVIFATLRSFNSHNYSSTFDNPYTWLWIVSAIVSSCYSYTWDIKMDWGLFDKNAGENTFLREEVVYSSTGFYYFAIIEDLALRFIWALSFYLTEMKIVSGDIMTSITGILEVFRRFVWNFFRLENEHLNNCGKFRAVRDISIAPLDSSDQTLILRMMDEADGVINRYTKTNRPKPKKVKDPEKRSLLHPRGSLQDLSIDIDGSKKL</sequence>
<evidence type="ECO:0000256" key="5">
    <source>
        <dbReference type="ARBA" id="ARBA00023136"/>
    </source>
</evidence>
<dbReference type="PANTHER" id="PTHR10783:SF127">
    <property type="entry name" value="LD30826P-RELATED"/>
    <property type="match status" value="1"/>
</dbReference>
<evidence type="ECO:0000259" key="9">
    <source>
        <dbReference type="PROSITE" id="PS51382"/>
    </source>
</evidence>
<evidence type="ECO:0000256" key="7">
    <source>
        <dbReference type="SAM" id="Phobius"/>
    </source>
</evidence>